<organism evidence="11 12">
    <name type="scientific">Capsicum baccatum</name>
    <name type="common">Peruvian pepper</name>
    <dbReference type="NCBI Taxonomy" id="33114"/>
    <lineage>
        <taxon>Eukaryota</taxon>
        <taxon>Viridiplantae</taxon>
        <taxon>Streptophyta</taxon>
        <taxon>Embryophyta</taxon>
        <taxon>Tracheophyta</taxon>
        <taxon>Spermatophyta</taxon>
        <taxon>Magnoliopsida</taxon>
        <taxon>eudicotyledons</taxon>
        <taxon>Gunneridae</taxon>
        <taxon>Pentapetalae</taxon>
        <taxon>asterids</taxon>
        <taxon>lamiids</taxon>
        <taxon>Solanales</taxon>
        <taxon>Solanaceae</taxon>
        <taxon>Solanoideae</taxon>
        <taxon>Capsiceae</taxon>
        <taxon>Capsicum</taxon>
    </lineage>
</organism>
<keyword evidence="10" id="KW-0812">Transmembrane</keyword>
<protein>
    <submittedName>
        <fullName evidence="11">Phenylalanine N-monooxygenase</fullName>
    </submittedName>
</protein>
<evidence type="ECO:0000256" key="1">
    <source>
        <dbReference type="ARBA" id="ARBA00001971"/>
    </source>
</evidence>
<feature type="binding site" description="axial binding residue" evidence="8">
    <location>
        <position position="473"/>
    </location>
    <ligand>
        <name>heme</name>
        <dbReference type="ChEBI" id="CHEBI:30413"/>
    </ligand>
    <ligandPart>
        <name>Fe</name>
        <dbReference type="ChEBI" id="CHEBI:18248"/>
    </ligandPart>
</feature>
<keyword evidence="10" id="KW-0472">Membrane</keyword>
<dbReference type="InterPro" id="IPR017972">
    <property type="entry name" value="Cyt_P450_CS"/>
</dbReference>
<keyword evidence="12" id="KW-1185">Reference proteome</keyword>
<comment type="similarity">
    <text evidence="2 9">Belongs to the cytochrome P450 family.</text>
</comment>
<dbReference type="GO" id="GO:0044550">
    <property type="term" value="P:secondary metabolite biosynthetic process"/>
    <property type="evidence" value="ECO:0007669"/>
    <property type="project" value="UniProtKB-ARBA"/>
</dbReference>
<keyword evidence="7 9" id="KW-0503">Monooxygenase</keyword>
<evidence type="ECO:0000313" key="12">
    <source>
        <dbReference type="Proteomes" id="UP000224567"/>
    </source>
</evidence>
<dbReference type="GO" id="GO:0004497">
    <property type="term" value="F:monooxygenase activity"/>
    <property type="evidence" value="ECO:0007669"/>
    <property type="project" value="UniProtKB-KW"/>
</dbReference>
<keyword evidence="6 8" id="KW-0408">Iron</keyword>
<keyword evidence="4 8" id="KW-0479">Metal-binding</keyword>
<evidence type="ECO:0000256" key="2">
    <source>
        <dbReference type="ARBA" id="ARBA00010617"/>
    </source>
</evidence>
<keyword evidence="5 9" id="KW-0560">Oxidoreductase</keyword>
<dbReference type="GO" id="GO:0016705">
    <property type="term" value="F:oxidoreductase activity, acting on paired donors, with incorporation or reduction of molecular oxygen"/>
    <property type="evidence" value="ECO:0007669"/>
    <property type="project" value="InterPro"/>
</dbReference>
<evidence type="ECO:0000256" key="5">
    <source>
        <dbReference type="ARBA" id="ARBA00023002"/>
    </source>
</evidence>
<evidence type="ECO:0000256" key="8">
    <source>
        <dbReference type="PIRSR" id="PIRSR602401-1"/>
    </source>
</evidence>
<accession>A0A2G2UY92</accession>
<feature type="transmembrane region" description="Helical" evidence="10">
    <location>
        <begin position="20"/>
        <end position="41"/>
    </location>
</feature>
<comment type="cofactor">
    <cofactor evidence="1 8">
        <name>heme</name>
        <dbReference type="ChEBI" id="CHEBI:30413"/>
    </cofactor>
</comment>
<evidence type="ECO:0000256" key="7">
    <source>
        <dbReference type="ARBA" id="ARBA00023033"/>
    </source>
</evidence>
<evidence type="ECO:0000256" key="10">
    <source>
        <dbReference type="SAM" id="Phobius"/>
    </source>
</evidence>
<evidence type="ECO:0000256" key="3">
    <source>
        <dbReference type="ARBA" id="ARBA00022617"/>
    </source>
</evidence>
<comment type="caution">
    <text evidence="11">The sequence shown here is derived from an EMBL/GenBank/DDBJ whole genome shotgun (WGS) entry which is preliminary data.</text>
</comment>
<dbReference type="PROSITE" id="PS00086">
    <property type="entry name" value="CYTOCHROME_P450"/>
    <property type="match status" value="1"/>
</dbReference>
<evidence type="ECO:0000256" key="4">
    <source>
        <dbReference type="ARBA" id="ARBA00022723"/>
    </source>
</evidence>
<dbReference type="Proteomes" id="UP000224567">
    <property type="component" value="Unassembled WGS sequence"/>
</dbReference>
<dbReference type="STRING" id="33114.A0A2G2UY92"/>
<dbReference type="PRINTS" id="PR00463">
    <property type="entry name" value="EP450I"/>
</dbReference>
<dbReference type="PANTHER" id="PTHR47944:SF4">
    <property type="entry name" value="OS09G0441700 PROTEIN"/>
    <property type="match status" value="1"/>
</dbReference>
<proteinExistence type="inferred from homology"/>
<evidence type="ECO:0000256" key="9">
    <source>
        <dbReference type="RuleBase" id="RU000461"/>
    </source>
</evidence>
<reference evidence="11 12" key="1">
    <citation type="journal article" date="2017" name="Genome Biol.">
        <title>New reference genome sequences of hot pepper reveal the massive evolution of plant disease-resistance genes by retroduplication.</title>
        <authorList>
            <person name="Kim S."/>
            <person name="Park J."/>
            <person name="Yeom S.I."/>
            <person name="Kim Y.M."/>
            <person name="Seo E."/>
            <person name="Kim K.T."/>
            <person name="Kim M.S."/>
            <person name="Lee J.M."/>
            <person name="Cheong K."/>
            <person name="Shin H.S."/>
            <person name="Kim S.B."/>
            <person name="Han K."/>
            <person name="Lee J."/>
            <person name="Park M."/>
            <person name="Lee H.A."/>
            <person name="Lee H.Y."/>
            <person name="Lee Y."/>
            <person name="Oh S."/>
            <person name="Lee J.H."/>
            <person name="Choi E."/>
            <person name="Choi E."/>
            <person name="Lee S.E."/>
            <person name="Jeon J."/>
            <person name="Kim H."/>
            <person name="Choi G."/>
            <person name="Song H."/>
            <person name="Lee J."/>
            <person name="Lee S.C."/>
            <person name="Kwon J.K."/>
            <person name="Lee H.Y."/>
            <person name="Koo N."/>
            <person name="Hong Y."/>
            <person name="Kim R.W."/>
            <person name="Kang W.H."/>
            <person name="Huh J.H."/>
            <person name="Kang B.C."/>
            <person name="Yang T.J."/>
            <person name="Lee Y.H."/>
            <person name="Bennetzen J.L."/>
            <person name="Choi D."/>
        </authorList>
    </citation>
    <scope>NUCLEOTIDE SEQUENCE [LARGE SCALE GENOMIC DNA]</scope>
    <source>
        <strain evidence="12">cv. PBC81</strain>
    </source>
</reference>
<dbReference type="EMBL" id="MLFT02001423">
    <property type="protein sequence ID" value="PHT25692.1"/>
    <property type="molecule type" value="Genomic_DNA"/>
</dbReference>
<evidence type="ECO:0000313" key="11">
    <source>
        <dbReference type="EMBL" id="PHT25692.1"/>
    </source>
</evidence>
<evidence type="ECO:0000256" key="6">
    <source>
        <dbReference type="ARBA" id="ARBA00023004"/>
    </source>
</evidence>
<gene>
    <name evidence="11" type="ORF">CQW23_34684</name>
</gene>
<keyword evidence="10" id="KW-1133">Transmembrane helix</keyword>
<keyword evidence="3 8" id="KW-0349">Heme</keyword>
<dbReference type="PANTHER" id="PTHR47944">
    <property type="entry name" value="CYTOCHROME P450 98A9"/>
    <property type="match status" value="1"/>
</dbReference>
<dbReference type="GO" id="GO:0005506">
    <property type="term" value="F:iron ion binding"/>
    <property type="evidence" value="ECO:0007669"/>
    <property type="project" value="InterPro"/>
</dbReference>
<dbReference type="OrthoDB" id="2789670at2759"/>
<dbReference type="SUPFAM" id="SSF48264">
    <property type="entry name" value="Cytochrome P450"/>
    <property type="match status" value="1"/>
</dbReference>
<dbReference type="Pfam" id="PF00067">
    <property type="entry name" value="p450"/>
    <property type="match status" value="1"/>
</dbReference>
<dbReference type="InterPro" id="IPR036396">
    <property type="entry name" value="Cyt_P450_sf"/>
</dbReference>
<reference evidence="12" key="2">
    <citation type="journal article" date="2017" name="J. Anim. Genet.">
        <title>Multiple reference genome sequences of hot pepper reveal the massive evolution of plant disease resistance genes by retroduplication.</title>
        <authorList>
            <person name="Kim S."/>
            <person name="Park J."/>
            <person name="Yeom S.-I."/>
            <person name="Kim Y.-M."/>
            <person name="Seo E."/>
            <person name="Kim K.-T."/>
            <person name="Kim M.-S."/>
            <person name="Lee J.M."/>
            <person name="Cheong K."/>
            <person name="Shin H.-S."/>
            <person name="Kim S.-B."/>
            <person name="Han K."/>
            <person name="Lee J."/>
            <person name="Park M."/>
            <person name="Lee H.-A."/>
            <person name="Lee H.-Y."/>
            <person name="Lee Y."/>
            <person name="Oh S."/>
            <person name="Lee J.H."/>
            <person name="Choi E."/>
            <person name="Choi E."/>
            <person name="Lee S.E."/>
            <person name="Jeon J."/>
            <person name="Kim H."/>
            <person name="Choi G."/>
            <person name="Song H."/>
            <person name="Lee J."/>
            <person name="Lee S.-C."/>
            <person name="Kwon J.-K."/>
            <person name="Lee H.-Y."/>
            <person name="Koo N."/>
            <person name="Hong Y."/>
            <person name="Kim R.W."/>
            <person name="Kang W.-H."/>
            <person name="Huh J.H."/>
            <person name="Kang B.-C."/>
            <person name="Yang T.-J."/>
            <person name="Lee Y.-H."/>
            <person name="Bennetzen J.L."/>
            <person name="Choi D."/>
        </authorList>
    </citation>
    <scope>NUCLEOTIDE SEQUENCE [LARGE SCALE GENOMIC DNA]</scope>
    <source>
        <strain evidence="12">cv. PBC81</strain>
    </source>
</reference>
<dbReference type="AlphaFoldDB" id="A0A2G2UY92"/>
<dbReference type="Gene3D" id="1.10.630.10">
    <property type="entry name" value="Cytochrome P450"/>
    <property type="match status" value="1"/>
</dbReference>
<dbReference type="InterPro" id="IPR002401">
    <property type="entry name" value="Cyt_P450_E_grp-I"/>
</dbReference>
<dbReference type="GO" id="GO:0020037">
    <property type="term" value="F:heme binding"/>
    <property type="evidence" value="ECO:0007669"/>
    <property type="project" value="InterPro"/>
</dbReference>
<name>A0A2G2UY92_CAPBA</name>
<dbReference type="InterPro" id="IPR001128">
    <property type="entry name" value="Cyt_P450"/>
</dbReference>
<sequence>MEWTAYTLPFSDPTLWEYTGYIVVVVVILWKIFSTIIPKITSKFVTTRNQKTNKILPPGPKPWPLVGSLPQKLLSDMQAFEWIHKLMEEMNTEIACIRLGNVHVIPVTSPELACLFLKEHDSIFSSRPICMSASLVSNGYLSSTFAPMGDQWMKMRRVLASHVFSPTSLQWLRPKRDEEADHILRFIYNQCINQSSTRIINMRKLTRYHCANVIKNMIFSKRLFVNEDEDEEQVNALFILFEYFHSFGISDYLPWLSAFDLDGHKAILKNAFATTSKYIDHEVDKRIQMWKDGNKFVEEDILDVFIMLKDTNGNPLLNVKEIKDQVLEMMLAAMDNPSNAVEWTMREMLNQPNIMQRAIEEIDTIVGSNRLVQESDLPRLNYVKACIKESFRLHPVAAFNAPHVSTNDATVGKYFIPKGSLVLLSRLGLGRNPRVWEDPLKFKPERHLLGDGEVVLTDSELRMLSFSTGRRGCPAVKLGSTITTMLLARLLQGFAWSSSPKPPYSNDVFGCYSLCNKPLLALAKPRLSKDMYP</sequence>